<feature type="domain" description="Penicillin-binding protein dimerisation" evidence="14">
    <location>
        <begin position="65"/>
        <end position="304"/>
    </location>
</feature>
<dbReference type="PATRIC" id="fig|1229783.3.peg.665"/>
<dbReference type="GO" id="GO:0071555">
    <property type="term" value="P:cell wall organization"/>
    <property type="evidence" value="ECO:0007669"/>
    <property type="project" value="UniProtKB-KW"/>
</dbReference>
<evidence type="ECO:0000256" key="3">
    <source>
        <dbReference type="ARBA" id="ARBA00007171"/>
    </source>
</evidence>
<evidence type="ECO:0000313" key="16">
    <source>
        <dbReference type="Proteomes" id="UP000009885"/>
    </source>
</evidence>
<dbReference type="InterPro" id="IPR005311">
    <property type="entry name" value="PBP_dimer"/>
</dbReference>
<dbReference type="SUPFAM" id="SSF56519">
    <property type="entry name" value="Penicillin binding protein dimerisation domain"/>
    <property type="match status" value="1"/>
</dbReference>
<dbReference type="SUPFAM" id="SSF56601">
    <property type="entry name" value="beta-lactamase/transpeptidase-like"/>
    <property type="match status" value="1"/>
</dbReference>
<keyword evidence="7" id="KW-0573">Peptidoglycan synthesis</keyword>
<feature type="domain" description="Penicillin-binding protein transpeptidase" evidence="13">
    <location>
        <begin position="352"/>
        <end position="655"/>
    </location>
</feature>
<dbReference type="AlphaFoldDB" id="K9AR46"/>
<reference evidence="15 16" key="1">
    <citation type="journal article" date="2013" name="Genome Announc.">
        <title>Genome Sequence of Staphylococcus massiliensis Strain S46, Isolated from the Surface of Healthy Human Skin.</title>
        <authorList>
            <person name="Srivastav R."/>
            <person name="Singh A."/>
            <person name="Jangir P.K."/>
            <person name="Kumari C."/>
            <person name="Muduli S."/>
            <person name="Sharma R."/>
        </authorList>
    </citation>
    <scope>NUCLEOTIDE SEQUENCE [LARGE SCALE GENOMIC DNA]</scope>
    <source>
        <strain evidence="15 16">S46</strain>
    </source>
</reference>
<feature type="region of interest" description="Disordered" evidence="11">
    <location>
        <begin position="679"/>
        <end position="747"/>
    </location>
</feature>
<feature type="transmembrane region" description="Helical" evidence="12">
    <location>
        <begin position="21"/>
        <end position="42"/>
    </location>
</feature>
<evidence type="ECO:0000256" key="9">
    <source>
        <dbReference type="ARBA" id="ARBA00023136"/>
    </source>
</evidence>
<dbReference type="GO" id="GO:0071972">
    <property type="term" value="F:peptidoglycan L,D-transpeptidase activity"/>
    <property type="evidence" value="ECO:0007669"/>
    <property type="project" value="TreeGrafter"/>
</dbReference>
<comment type="subcellular location">
    <subcellularLocation>
        <location evidence="2">Cell membrane</location>
    </subcellularLocation>
    <subcellularLocation>
        <location evidence="1">Membrane</location>
        <topology evidence="1">Single-pass membrane protein</topology>
    </subcellularLocation>
</comment>
<feature type="compositionally biased region" description="Basic and acidic residues" evidence="11">
    <location>
        <begin position="679"/>
        <end position="696"/>
    </location>
</feature>
<organism evidence="15 16">
    <name type="scientific">Staphylococcus massiliensis S46</name>
    <dbReference type="NCBI Taxonomy" id="1229783"/>
    <lineage>
        <taxon>Bacteria</taxon>
        <taxon>Bacillati</taxon>
        <taxon>Bacillota</taxon>
        <taxon>Bacilli</taxon>
        <taxon>Bacillales</taxon>
        <taxon>Staphylococcaceae</taxon>
        <taxon>Staphylococcus</taxon>
    </lineage>
</organism>
<dbReference type="Proteomes" id="UP000009885">
    <property type="component" value="Unassembled WGS sequence"/>
</dbReference>
<evidence type="ECO:0000259" key="14">
    <source>
        <dbReference type="Pfam" id="PF03717"/>
    </source>
</evidence>
<dbReference type="InterPro" id="IPR050515">
    <property type="entry name" value="Beta-lactam/transpept"/>
</dbReference>
<comment type="caution">
    <text evidence="15">The sequence shown here is derived from an EMBL/GenBank/DDBJ whole genome shotgun (WGS) entry which is preliminary data.</text>
</comment>
<keyword evidence="4" id="KW-1003">Cell membrane</keyword>
<evidence type="ECO:0000256" key="4">
    <source>
        <dbReference type="ARBA" id="ARBA00022475"/>
    </source>
</evidence>
<dbReference type="GO" id="GO:0009252">
    <property type="term" value="P:peptidoglycan biosynthetic process"/>
    <property type="evidence" value="ECO:0007669"/>
    <property type="project" value="UniProtKB-KW"/>
</dbReference>
<dbReference type="RefSeq" id="WP_009382553.1">
    <property type="nucleotide sequence ID" value="NZ_AMSQ01000004.1"/>
</dbReference>
<dbReference type="GO" id="GO:0008658">
    <property type="term" value="F:penicillin binding"/>
    <property type="evidence" value="ECO:0007669"/>
    <property type="project" value="InterPro"/>
</dbReference>
<dbReference type="STRING" id="1229783.C273_03300"/>
<dbReference type="InterPro" id="IPR012338">
    <property type="entry name" value="Beta-lactam/transpept-like"/>
</dbReference>
<keyword evidence="16" id="KW-1185">Reference proteome</keyword>
<dbReference type="Gene3D" id="3.90.1310.10">
    <property type="entry name" value="Penicillin-binding protein 2a (Domain 2)"/>
    <property type="match status" value="1"/>
</dbReference>
<keyword evidence="6" id="KW-0133">Cell shape</keyword>
<evidence type="ECO:0000256" key="10">
    <source>
        <dbReference type="ARBA" id="ARBA00023316"/>
    </source>
</evidence>
<feature type="compositionally biased region" description="Polar residues" evidence="11">
    <location>
        <begin position="697"/>
        <end position="706"/>
    </location>
</feature>
<dbReference type="OrthoDB" id="9770103at2"/>
<dbReference type="Gene3D" id="1.10.10.1230">
    <property type="entry name" value="Penicillin-binding protein, N-terminal non-catalytic domain, head sub-domain"/>
    <property type="match status" value="1"/>
</dbReference>
<dbReference type="InterPro" id="IPR001460">
    <property type="entry name" value="PCN-bd_Tpept"/>
</dbReference>
<dbReference type="Gene3D" id="3.40.710.10">
    <property type="entry name" value="DD-peptidase/beta-lactamase superfamily"/>
    <property type="match status" value="1"/>
</dbReference>
<evidence type="ECO:0000313" key="15">
    <source>
        <dbReference type="EMBL" id="EKU49888.1"/>
    </source>
</evidence>
<name>K9AR46_9STAP</name>
<keyword evidence="9 12" id="KW-0472">Membrane</keyword>
<accession>K9AR46</accession>
<gene>
    <name evidence="15" type="ORF">C273_03300</name>
</gene>
<dbReference type="eggNOG" id="COG0768">
    <property type="taxonomic scope" value="Bacteria"/>
</dbReference>
<evidence type="ECO:0000259" key="13">
    <source>
        <dbReference type="Pfam" id="PF00905"/>
    </source>
</evidence>
<dbReference type="PANTHER" id="PTHR30627">
    <property type="entry name" value="PEPTIDOGLYCAN D,D-TRANSPEPTIDASE"/>
    <property type="match status" value="1"/>
</dbReference>
<evidence type="ECO:0000256" key="5">
    <source>
        <dbReference type="ARBA" id="ARBA00022692"/>
    </source>
</evidence>
<dbReference type="Pfam" id="PF03717">
    <property type="entry name" value="PBP_dimer"/>
    <property type="match status" value="1"/>
</dbReference>
<evidence type="ECO:0000256" key="8">
    <source>
        <dbReference type="ARBA" id="ARBA00022989"/>
    </source>
</evidence>
<evidence type="ECO:0000256" key="6">
    <source>
        <dbReference type="ARBA" id="ARBA00022960"/>
    </source>
</evidence>
<dbReference type="GO" id="GO:0008360">
    <property type="term" value="P:regulation of cell shape"/>
    <property type="evidence" value="ECO:0007669"/>
    <property type="project" value="UniProtKB-KW"/>
</dbReference>
<sequence length="747" mass="83547">MLKRLKEKSYDEKNINKMNKRINFIFGIAIFIFAILVLRLGYLQIAQGSHYSELIKNSENLTVNEPVPRGRILDRNGNVLVDNASKKSITYTRNRNSSPDEVLETAEKLSKLIEMDTSKLTPRDKQDYWIQKNPEKAKEIVKKEEQMVQDGSISQEDYDKQMHEKIPQEELDNLSDKDKEVAAIFSRMMSGTMMDPQTIKNEDVTEKEYAAVSQQLSNLSGVNTSMDWDRKYPYDETLREIFGNVSSEEEGVPKGLLNEYLSKGYSRNDRVGKTYLEYQYENILKGKKKEMKYTTDKSGSIIDSEVIHPGSRGDDLVLSIDIKLQQKLEELMEKHIKKLRSEGAKDMDKALMVVQNPKTGEVLALSGKQIEKDGTIKNFDYGTFSTQYTVGSSVKGATLLAGYQNGAIKVGEQMIDTPMIFNGGLKKSSYFNKDGSKEINDAEALMHSSNVYMFKTALKLAGYEYKEDMPLPSDVSEAGIKLRKGLNQVGLGVKTGLDLPNEVNGQIEPLKDNPGNYLDLSIGQYDTYTPFQLAQYASTVGNGGYRIQPHIGKEIRKATNKDELGPVKSKIDGNVLNKINNSDKELNQVQKGFDKAFNDINGTGYMSFHDTVVPSAGKTGTAEVFLDGEPRVNSTYVGYAPKDDPELAFSIVYTNHPVPEPFLPGGDLGRDIINYYFKEEKEKEDDPSSKDKKTEQSENGEASSENGQDDNGESPSENSEGGNGNQNAGTNQQNATRPEDENESQTQ</sequence>
<feature type="compositionally biased region" description="Low complexity" evidence="11">
    <location>
        <begin position="713"/>
        <end position="736"/>
    </location>
</feature>
<proteinExistence type="inferred from homology"/>
<dbReference type="EMBL" id="AMSQ01000004">
    <property type="protein sequence ID" value="EKU49888.1"/>
    <property type="molecule type" value="Genomic_DNA"/>
</dbReference>
<keyword evidence="10" id="KW-0961">Cell wall biogenesis/degradation</keyword>
<dbReference type="PANTHER" id="PTHR30627:SF2">
    <property type="entry name" value="PEPTIDOGLYCAN D,D-TRANSPEPTIDASE MRDA"/>
    <property type="match status" value="1"/>
</dbReference>
<evidence type="ECO:0000256" key="12">
    <source>
        <dbReference type="SAM" id="Phobius"/>
    </source>
</evidence>
<evidence type="ECO:0000256" key="1">
    <source>
        <dbReference type="ARBA" id="ARBA00004167"/>
    </source>
</evidence>
<dbReference type="Pfam" id="PF00905">
    <property type="entry name" value="Transpeptidase"/>
    <property type="match status" value="1"/>
</dbReference>
<evidence type="ECO:0000256" key="7">
    <source>
        <dbReference type="ARBA" id="ARBA00022984"/>
    </source>
</evidence>
<evidence type="ECO:0000256" key="11">
    <source>
        <dbReference type="SAM" id="MobiDB-lite"/>
    </source>
</evidence>
<dbReference type="GO" id="GO:0005886">
    <property type="term" value="C:plasma membrane"/>
    <property type="evidence" value="ECO:0007669"/>
    <property type="project" value="UniProtKB-SubCell"/>
</dbReference>
<keyword evidence="5 12" id="KW-0812">Transmembrane</keyword>
<evidence type="ECO:0000256" key="2">
    <source>
        <dbReference type="ARBA" id="ARBA00004236"/>
    </source>
</evidence>
<keyword evidence="8 12" id="KW-1133">Transmembrane helix</keyword>
<comment type="similarity">
    <text evidence="3">Belongs to the transpeptidase family.</text>
</comment>
<protein>
    <submittedName>
        <fullName evidence="15">Penicillin-binding protein 3</fullName>
    </submittedName>
</protein>
<dbReference type="InterPro" id="IPR036138">
    <property type="entry name" value="PBP_dimer_sf"/>
</dbReference>